<feature type="region of interest" description="Disordered" evidence="1">
    <location>
        <begin position="393"/>
        <end position="577"/>
    </location>
</feature>
<feature type="compositionally biased region" description="Basic and acidic residues" evidence="1">
    <location>
        <begin position="559"/>
        <end position="577"/>
    </location>
</feature>
<name>A0A9X0D8W3_9CNID</name>
<feature type="region of interest" description="Disordered" evidence="1">
    <location>
        <begin position="1329"/>
        <end position="1364"/>
    </location>
</feature>
<comment type="caution">
    <text evidence="4">The sequence shown here is derived from an EMBL/GenBank/DDBJ whole genome shotgun (WGS) entry which is preliminary data.</text>
</comment>
<evidence type="ECO:0000256" key="1">
    <source>
        <dbReference type="SAM" id="MobiDB-lite"/>
    </source>
</evidence>
<proteinExistence type="predicted"/>
<dbReference type="InterPro" id="IPR015403">
    <property type="entry name" value="Mon2/Sec7/BIG1-like_HDS"/>
</dbReference>
<feature type="domain" description="Sec7/BIG1-like C-terminal" evidence="3">
    <location>
        <begin position="1654"/>
        <end position="1777"/>
    </location>
</feature>
<evidence type="ECO:0000259" key="3">
    <source>
        <dbReference type="Pfam" id="PF20252"/>
    </source>
</evidence>
<evidence type="ECO:0000313" key="5">
    <source>
        <dbReference type="Proteomes" id="UP001163046"/>
    </source>
</evidence>
<accession>A0A9X0D8W3</accession>
<feature type="compositionally biased region" description="Basic and acidic residues" evidence="1">
    <location>
        <begin position="504"/>
        <end position="521"/>
    </location>
</feature>
<dbReference type="EMBL" id="MU825423">
    <property type="protein sequence ID" value="KAJ7389923.1"/>
    <property type="molecule type" value="Genomic_DNA"/>
</dbReference>
<protein>
    <submittedName>
        <fullName evidence="4">Uncharacterized protein</fullName>
    </submittedName>
</protein>
<feature type="compositionally biased region" description="Polar residues" evidence="1">
    <location>
        <begin position="393"/>
        <end position="409"/>
    </location>
</feature>
<dbReference type="OrthoDB" id="10002886at2759"/>
<keyword evidence="5" id="KW-1185">Reference proteome</keyword>
<dbReference type="InterPro" id="IPR046455">
    <property type="entry name" value="Sec7/BIG1-like_C"/>
</dbReference>
<feature type="compositionally biased region" description="Polar residues" evidence="1">
    <location>
        <begin position="948"/>
        <end position="958"/>
    </location>
</feature>
<dbReference type="Pfam" id="PF20252">
    <property type="entry name" value="BIG2_C"/>
    <property type="match status" value="1"/>
</dbReference>
<evidence type="ECO:0000313" key="4">
    <source>
        <dbReference type="EMBL" id="KAJ7389923.1"/>
    </source>
</evidence>
<feature type="region of interest" description="Disordered" evidence="1">
    <location>
        <begin position="257"/>
        <end position="280"/>
    </location>
</feature>
<feature type="domain" description="Mon2/Sec7/BIG1-like HDS" evidence="2">
    <location>
        <begin position="1147"/>
        <end position="1209"/>
    </location>
</feature>
<gene>
    <name evidence="4" type="ORF">OS493_028387</name>
</gene>
<feature type="region of interest" description="Disordered" evidence="1">
    <location>
        <begin position="112"/>
        <end position="131"/>
    </location>
</feature>
<feature type="compositionally biased region" description="Polar residues" evidence="1">
    <location>
        <begin position="339"/>
        <end position="350"/>
    </location>
</feature>
<feature type="region of interest" description="Disordered" evidence="1">
    <location>
        <begin position="308"/>
        <end position="381"/>
    </location>
</feature>
<feature type="compositionally biased region" description="Basic and acidic residues" evidence="1">
    <location>
        <begin position="442"/>
        <end position="457"/>
    </location>
</feature>
<feature type="compositionally biased region" description="Polar residues" evidence="1">
    <location>
        <begin position="1338"/>
        <end position="1349"/>
    </location>
</feature>
<sequence length="2004" mass="220201">MSCIDSVVRQPLTDLNKRPKSVTPFPEEINRGGRGTGNFAKSSSIVGPIPRTIYNIATELLRLVGPLAAMRPVLESLFHRIILYPPAQQRTEALKALKEFLSSPQRLLDAAGPTIIDKDNPPSPDSPTEQKKSELDLLRLLMDGIVESTRCADSTVASCSVACVVALLGSLEDLSQGRGLSDEHIEFLSKMKETDNWEILKEQYDNAASARELGNSVNGRVNGEGSGYRRGNRWEVNSQGSPDGDIESLTERFEKDGGAWDNLTDGEIRNDNAFSDDEPEIRPLIPKSVHFASEDEVAMFEAHEAENIKNSRLNNAPRSGIPRKSSLPRRVGPSPHGNARTTVKRSSSLDGKTRQKPTVQRRIVNGHAHHRERSGSDSGLVSERKASFLAAISQNSSQTGANLETPSANNKRKSSQPKRSNRGGIPRPRESSFNAKPGIRRWPNDGKGVEPANKKAAEQSPTHRKYVESKANKIEAREKAMKEEREKDRSPTKTPRATLRRTRSASEYDRKQQNGNGEKKGILLKSQSLDEPDPPKVAPSPPKKNASQGVKINGVFVNKGKENTPAKSPDKKKVKEVKKSVEENEKEGARNFARCLLGILPSVLSLSDPVAVDEALQQFASDVCEAVTCMALKRKNVPNFGTLRGRSDLVDEKSGEGATSDPCYPILNADGVYVTVYATMTLNLKLLKSGYYQKKAATPALAQEDFIDNILNSGVPIGLSSVWLGELYRLVTTYNILGKAGYTLDSPRTNRALINTLNDNMLSEEEESPFLHHRHPSTLPPAKREGMKFARRVLLTTWDSVLEILSAPLDTSVSGTSTSVAVMLGGESKRDHNRERDTICLSLDGLRRAARLCCTLGIQTRCELVLAQLANASCGGEGLEGKRTRSHSSPSSIKLHAAHVLSMDGLLAVGVELGSHAPKCWKHVFRCCTYISQLERVHFSSGVGDLSSHMTPPNSLRINSDIPSPMSESSSISDYLSGELSPNGNGIIRQNSENGSDHAPSNGGLLTPADASRAIYALSAAVDRLFEHAANTLHLEGLLSFLDALVYASKTQLFGAVVDKSSNSPGGGVAASSNGQSPSFSTTLHLYRLADVILRSARNTSRPLLHLMRAWAVIAPHFVEAASHKDRHISKLAITSLHDIMTELLSNRSELPHFWFHEALFKPFDGIMSSTCCSEDDQEQILTTLSQLVETHLSSIKSGWRPIFSALRNMPVTSRRLTDGLELDRRPHQILDILSSFLTNKNSSVFASAAVQCIQTLLMFVRGSEVDDNYEGSRSDSESNTNSDEGTANEMCLPALESLLNMSKKLASIYIMPSSLVFHGSHAVRLVEHSSEFPDSPSPTSSPIKQNEVTNRKTKTQSPTMTSAASIASIDDTGVLRVWFLLLEGLTKVVAQCPCKFQPQTLEVLFDILRSITTVPGPHFSIYVVTNLLLPMLESWVERGNRDGSYWESTAGNFKHACGLVTELVVEELGQFLSVQGAAECVPGMIKQTLDLLLECVSQPVEGIARLGCSCLRHLLLSGGPVFTEDLWLIVSEGLREAVHTTLSNLRDMVACFQPASFSVNGDEGMTVRVVARRDVITADMIRLQQVAEQVFLLDSQVDKTSTHKQDTPGPANEDDDQRSYVFVLSSVENKEKPENADRVPLRGLLVSLLSHQLLLQTLGSILLDNADSVMAQSSNPGSPAASVESFSNEGSEANLPGLLSYLSPANLSVLFDCLMESHTVAYEFNARPGLRSLIQKLAKLDVPANLLRQSTTAFTCYLHTLFQICRHSGEHFSSSHIKRILTGDRLTNSQEKEDDVAKEEAVNSPARHNDLLKGDRNVDWIVRRLNEACDQLSSVYVRLYNQYKSEAQGNMSIEVELERSFSLSSTSGSPARDVSSWSNDFPDEPLNSPLARWKHSSSENSKFPRDTKSKHYHQLLEEDIRMIELERQFLKRKEDELLQVNIWTNLVVTMLELLLSLPTLQFKAVLPAVFPAVTCLISTGTDTKVKQLVCEVVRRVGSIYGIL</sequence>
<feature type="compositionally biased region" description="Low complexity" evidence="1">
    <location>
        <begin position="960"/>
        <end position="974"/>
    </location>
</feature>
<dbReference type="Proteomes" id="UP001163046">
    <property type="component" value="Unassembled WGS sequence"/>
</dbReference>
<feature type="region of interest" description="Disordered" evidence="1">
    <location>
        <begin position="1889"/>
        <end position="1909"/>
    </location>
</feature>
<feature type="region of interest" description="Disordered" evidence="1">
    <location>
        <begin position="1267"/>
        <end position="1288"/>
    </location>
</feature>
<feature type="compositionally biased region" description="Polar residues" evidence="1">
    <location>
        <begin position="980"/>
        <end position="994"/>
    </location>
</feature>
<dbReference type="SUPFAM" id="SSF48371">
    <property type="entry name" value="ARM repeat"/>
    <property type="match status" value="1"/>
</dbReference>
<dbReference type="Pfam" id="PF09324">
    <property type="entry name" value="Sec7-like_HDS"/>
    <property type="match status" value="1"/>
</dbReference>
<feature type="region of interest" description="Disordered" evidence="1">
    <location>
        <begin position="945"/>
        <end position="1004"/>
    </location>
</feature>
<reference evidence="4" key="1">
    <citation type="submission" date="2023-01" db="EMBL/GenBank/DDBJ databases">
        <title>Genome assembly of the deep-sea coral Lophelia pertusa.</title>
        <authorList>
            <person name="Herrera S."/>
            <person name="Cordes E."/>
        </authorList>
    </citation>
    <scope>NUCLEOTIDE SEQUENCE</scope>
    <source>
        <strain evidence="4">USNM1676648</strain>
        <tissue evidence="4">Polyp</tissue>
    </source>
</reference>
<feature type="compositionally biased region" description="Basic and acidic residues" evidence="1">
    <location>
        <begin position="465"/>
        <end position="491"/>
    </location>
</feature>
<dbReference type="InterPro" id="IPR016024">
    <property type="entry name" value="ARM-type_fold"/>
</dbReference>
<evidence type="ECO:0000259" key="2">
    <source>
        <dbReference type="Pfam" id="PF09324"/>
    </source>
</evidence>
<organism evidence="4 5">
    <name type="scientific">Desmophyllum pertusum</name>
    <dbReference type="NCBI Taxonomy" id="174260"/>
    <lineage>
        <taxon>Eukaryota</taxon>
        <taxon>Metazoa</taxon>
        <taxon>Cnidaria</taxon>
        <taxon>Anthozoa</taxon>
        <taxon>Hexacorallia</taxon>
        <taxon>Scleractinia</taxon>
        <taxon>Caryophylliina</taxon>
        <taxon>Caryophylliidae</taxon>
        <taxon>Desmophyllum</taxon>
    </lineage>
</organism>
<feature type="compositionally biased region" description="Basic residues" evidence="1">
    <location>
        <begin position="410"/>
        <end position="421"/>
    </location>
</feature>